<name>F8SJQ4_BPPA3</name>
<dbReference type="EMBL" id="HQ630627">
    <property type="protein sequence ID" value="AEH03449.1"/>
    <property type="molecule type" value="Genomic_DNA"/>
</dbReference>
<evidence type="ECO:0000313" key="1">
    <source>
        <dbReference type="EMBL" id="AEH03449.1"/>
    </source>
</evidence>
<organism evidence="1 2">
    <name type="scientific">Pseudomonas phage PhiPA3</name>
    <name type="common">Pseudomonas aeruginosa phage PhiPA3</name>
    <dbReference type="NCBI Taxonomy" id="998086"/>
    <lineage>
        <taxon>Viruses</taxon>
        <taxon>Duplodnaviria</taxon>
        <taxon>Heunggongvirae</taxon>
        <taxon>Uroviricota</taxon>
        <taxon>Caudoviricetes</taxon>
        <taxon>Chimalliviridae</taxon>
        <taxon>Miltoncavirus</taxon>
        <taxon>Miltoncavirus PhiPA3</taxon>
    </lineage>
</organism>
<reference evidence="1 2" key="1">
    <citation type="journal article" date="2011" name="Microbiology">
        <title>The Pseudomonas aeruginosa generalized transducing phage phiPA3 is a new member of the phiKZ-like group of 'jumbo' phages, and infects model laboratory strains and clinical isolates from cystic fibrosis patients.</title>
        <authorList>
            <person name="Monson R."/>
            <person name="Foulds I."/>
            <person name="Foweraker J."/>
            <person name="Welch M."/>
            <person name="Salmond G.P."/>
        </authorList>
    </citation>
    <scope>NUCLEOTIDE SEQUENCE [LARGE SCALE GENOMIC DNA]</scope>
</reference>
<protein>
    <submittedName>
        <fullName evidence="1">Uncharacterized protein 023</fullName>
    </submittedName>
</protein>
<proteinExistence type="predicted"/>
<dbReference type="Proteomes" id="UP000008388">
    <property type="component" value="Segment"/>
</dbReference>
<sequence length="52" mass="5533">MGGMGLGVPTPSSIKIGHIGIFPLNLAKAKNKEIIYGTPPKGPPTYNYYLSE</sequence>
<dbReference type="RefSeq" id="YP_009217105.1">
    <property type="nucleotide sequence ID" value="NC_028999.1"/>
</dbReference>
<organismHost>
    <name type="scientific">Pseudomonas aeruginosa</name>
    <dbReference type="NCBI Taxonomy" id="287"/>
</organismHost>
<accession>F8SJQ4</accession>
<dbReference type="KEGG" id="vg:26643553"/>
<evidence type="ECO:0000313" key="2">
    <source>
        <dbReference type="Proteomes" id="UP000008388"/>
    </source>
</evidence>
<dbReference type="GeneID" id="26643553"/>
<gene>
    <name evidence="1" type="primary">023</name>
</gene>
<keyword evidence="2" id="KW-1185">Reference proteome</keyword>